<evidence type="ECO:0000313" key="3">
    <source>
        <dbReference type="Proteomes" id="UP000240535"/>
    </source>
</evidence>
<evidence type="ECO:0000313" key="2">
    <source>
        <dbReference type="EMBL" id="PSM52369.1"/>
    </source>
</evidence>
<dbReference type="PIRSF" id="PIRSF003203">
    <property type="entry name" value="AzlD"/>
    <property type="match status" value="1"/>
</dbReference>
<keyword evidence="1" id="KW-0812">Transmembrane</keyword>
<gene>
    <name evidence="2" type="ORF">CQ405_04195</name>
</gene>
<dbReference type="OrthoDB" id="5347742at2"/>
<dbReference type="Pfam" id="PF05437">
    <property type="entry name" value="AzlD"/>
    <property type="match status" value="1"/>
</dbReference>
<dbReference type="EMBL" id="PDHH01000003">
    <property type="protein sequence ID" value="PSM52369.1"/>
    <property type="molecule type" value="Genomic_DNA"/>
</dbReference>
<sequence>MHASILIITMSVVTIALRFIPFIVFSGKKEIPKIVIYLGEVLPSAVIGMLVIYCLKDIDFSVTPYGSRELVATFIVVLTQILSRNSLLSILAGTISYMLFLNFL</sequence>
<feature type="transmembrane region" description="Helical" evidence="1">
    <location>
        <begin position="6"/>
        <end position="27"/>
    </location>
</feature>
<keyword evidence="3" id="KW-1185">Reference proteome</keyword>
<proteinExistence type="predicted"/>
<keyword evidence="1" id="KW-1133">Transmembrane helix</keyword>
<organism evidence="2 3">
    <name type="scientific">Campylobacter blaseri</name>
    <dbReference type="NCBI Taxonomy" id="2042961"/>
    <lineage>
        <taxon>Bacteria</taxon>
        <taxon>Pseudomonadati</taxon>
        <taxon>Campylobacterota</taxon>
        <taxon>Epsilonproteobacteria</taxon>
        <taxon>Campylobacterales</taxon>
        <taxon>Campylobacteraceae</taxon>
        <taxon>Campylobacter</taxon>
    </lineage>
</organism>
<protein>
    <submittedName>
        <fullName evidence="2">Branched-chain amino acid transporter AzlD</fullName>
    </submittedName>
</protein>
<dbReference type="AlphaFoldDB" id="A0A2P8R1J5"/>
<dbReference type="InterPro" id="IPR008407">
    <property type="entry name" value="Brnchd-chn_aa_trnsp_AzlD"/>
</dbReference>
<dbReference type="Proteomes" id="UP000240535">
    <property type="component" value="Unassembled WGS sequence"/>
</dbReference>
<name>A0A2P8R1J5_9BACT</name>
<reference evidence="3" key="1">
    <citation type="submission" date="2017-10" db="EMBL/GenBank/DDBJ databases">
        <title>Campylobacter species from seals.</title>
        <authorList>
            <person name="Gilbert M.J."/>
            <person name="Zomer A.L."/>
            <person name="Timmerman A.J."/>
            <person name="Duim B."/>
            <person name="Wagenaar J.A."/>
        </authorList>
    </citation>
    <scope>NUCLEOTIDE SEQUENCE [LARGE SCALE GENOMIC DNA]</scope>
    <source>
        <strain evidence="3">17S00004-5</strain>
    </source>
</reference>
<evidence type="ECO:0000256" key="1">
    <source>
        <dbReference type="SAM" id="Phobius"/>
    </source>
</evidence>
<feature type="transmembrane region" description="Helical" evidence="1">
    <location>
        <begin position="34"/>
        <end position="53"/>
    </location>
</feature>
<comment type="caution">
    <text evidence="2">The sequence shown here is derived from an EMBL/GenBank/DDBJ whole genome shotgun (WGS) entry which is preliminary data.</text>
</comment>
<feature type="transmembrane region" description="Helical" evidence="1">
    <location>
        <begin position="73"/>
        <end position="100"/>
    </location>
</feature>
<keyword evidence="1" id="KW-0472">Membrane</keyword>
<accession>A0A2P8R1J5</accession>